<evidence type="ECO:0000313" key="2">
    <source>
        <dbReference type="Proteomes" id="UP000653002"/>
    </source>
</evidence>
<reference evidence="1" key="1">
    <citation type="submission" date="2020-01" db="EMBL/GenBank/DDBJ databases">
        <authorList>
            <person name="Richard D."/>
        </authorList>
    </citation>
    <scope>NUCLEOTIDE SEQUENCE</scope>
    <source>
        <strain evidence="1">JP541</strain>
    </source>
</reference>
<name>A0A8I0H3V6_XANCI</name>
<dbReference type="InterPro" id="IPR001106">
    <property type="entry name" value="Aromatic_Lyase"/>
</dbReference>
<protein>
    <submittedName>
        <fullName evidence="1">Aromatic amino acid lyase</fullName>
    </submittedName>
</protein>
<comment type="caution">
    <text evidence="1">The sequence shown here is derived from an EMBL/GenBank/DDBJ whole genome shotgun (WGS) entry which is preliminary data.</text>
</comment>
<gene>
    <name evidence="1" type="ORF">GUH15_28260</name>
</gene>
<dbReference type="EMBL" id="JAABFR010002446">
    <property type="protein sequence ID" value="MBD4339874.1"/>
    <property type="molecule type" value="Genomic_DNA"/>
</dbReference>
<accession>A0A8I0H3V6</accession>
<dbReference type="InterPro" id="IPR008948">
    <property type="entry name" value="L-Aspartase-like"/>
</dbReference>
<feature type="non-terminal residue" evidence="1">
    <location>
        <position position="1"/>
    </location>
</feature>
<proteinExistence type="predicted"/>
<dbReference type="SUPFAM" id="SSF48557">
    <property type="entry name" value="L-aspartase-like"/>
    <property type="match status" value="1"/>
</dbReference>
<feature type="non-terminal residue" evidence="1">
    <location>
        <position position="79"/>
    </location>
</feature>
<sequence length="79" mass="9074">EPMEIYIREGLSLTNGTSVMTGIAIVNQYYAENLLKYATIAGAWINEIADSFDDYMSIEENECRRQPGQQVIARWLREI</sequence>
<dbReference type="Pfam" id="PF00221">
    <property type="entry name" value="Lyase_aromatic"/>
    <property type="match status" value="1"/>
</dbReference>
<evidence type="ECO:0000313" key="1">
    <source>
        <dbReference type="EMBL" id="MBD4339874.1"/>
    </source>
</evidence>
<dbReference type="Gene3D" id="1.20.200.10">
    <property type="entry name" value="Fumarase/aspartase (Central domain)"/>
    <property type="match status" value="1"/>
</dbReference>
<keyword evidence="1" id="KW-0456">Lyase</keyword>
<dbReference type="Proteomes" id="UP000653002">
    <property type="component" value="Unassembled WGS sequence"/>
</dbReference>
<dbReference type="GO" id="GO:0016841">
    <property type="term" value="F:ammonia-lyase activity"/>
    <property type="evidence" value="ECO:0007669"/>
    <property type="project" value="UniProtKB-ARBA"/>
</dbReference>
<dbReference type="AlphaFoldDB" id="A0A8I0H3V6"/>
<organism evidence="1 2">
    <name type="scientific">Xanthomonas citri pv. citri</name>
    <dbReference type="NCBI Taxonomy" id="611301"/>
    <lineage>
        <taxon>Bacteria</taxon>
        <taxon>Pseudomonadati</taxon>
        <taxon>Pseudomonadota</taxon>
        <taxon>Gammaproteobacteria</taxon>
        <taxon>Lysobacterales</taxon>
        <taxon>Lysobacteraceae</taxon>
        <taxon>Xanthomonas</taxon>
    </lineage>
</organism>